<dbReference type="PANTHER" id="PTHR33326:SF45">
    <property type="entry name" value="OS05G0477500 PROTEIN"/>
    <property type="match status" value="1"/>
</dbReference>
<protein>
    <recommendedName>
        <fullName evidence="1">DUF3615 domain-containing protein</fullName>
    </recommendedName>
</protein>
<dbReference type="EMBL" id="PQIB02000002">
    <property type="protein sequence ID" value="RLN35041.1"/>
    <property type="molecule type" value="Genomic_DNA"/>
</dbReference>
<keyword evidence="3" id="KW-1185">Reference proteome</keyword>
<organism evidence="2 3">
    <name type="scientific">Panicum miliaceum</name>
    <name type="common">Proso millet</name>
    <name type="synonym">Broomcorn millet</name>
    <dbReference type="NCBI Taxonomy" id="4540"/>
    <lineage>
        <taxon>Eukaryota</taxon>
        <taxon>Viridiplantae</taxon>
        <taxon>Streptophyta</taxon>
        <taxon>Embryophyta</taxon>
        <taxon>Tracheophyta</taxon>
        <taxon>Spermatophyta</taxon>
        <taxon>Magnoliopsida</taxon>
        <taxon>Liliopsida</taxon>
        <taxon>Poales</taxon>
        <taxon>Poaceae</taxon>
        <taxon>PACMAD clade</taxon>
        <taxon>Panicoideae</taxon>
        <taxon>Panicodae</taxon>
        <taxon>Paniceae</taxon>
        <taxon>Panicinae</taxon>
        <taxon>Panicum</taxon>
        <taxon>Panicum sect. Panicum</taxon>
    </lineage>
</organism>
<sequence length="336" mass="36839">MENVGRCRPVPRQRDSRRCRIRVMEVLQLTTWRPKDLGTSPHHPGEPGWLLLLHSSLPQSNSSSECGALEGRPPSLSALLQLSGNSCSVDLVNAYFNGALPPPAPAREVDSNTKNRHVLFASPKGIHDQSMKYAKGALENYNKRKKPRVVLADSPAHPEAAAWAPTSPVRILARAARSAARRTSRALWRLTGCSLGTDVARPDSCARSALCRTTDVAGPMAPHVLAPVHDTCNFYTHVNFTAKSSKQGSQEQSFFFAELQLCSRRRASSGFLVTCCEPLGPDYTVGHKGLQLDGSAVRKNIDFTRCFACSPRILHPKVENYIAGHCNIPCIYDSPY</sequence>
<evidence type="ECO:0000313" key="2">
    <source>
        <dbReference type="EMBL" id="RLN35041.1"/>
    </source>
</evidence>
<dbReference type="PANTHER" id="PTHR33326">
    <property type="entry name" value="OS05G0543800 PROTEIN"/>
    <property type="match status" value="1"/>
</dbReference>
<evidence type="ECO:0000313" key="3">
    <source>
        <dbReference type="Proteomes" id="UP000275267"/>
    </source>
</evidence>
<proteinExistence type="predicted"/>
<feature type="domain" description="DUF3615" evidence="1">
    <location>
        <begin position="228"/>
        <end position="316"/>
    </location>
</feature>
<dbReference type="Pfam" id="PF12274">
    <property type="entry name" value="DUF3615"/>
    <property type="match status" value="1"/>
</dbReference>
<reference evidence="3" key="1">
    <citation type="journal article" date="2019" name="Nat. Commun.">
        <title>The genome of broomcorn millet.</title>
        <authorList>
            <person name="Zou C."/>
            <person name="Miki D."/>
            <person name="Li D."/>
            <person name="Tang Q."/>
            <person name="Xiao L."/>
            <person name="Rajput S."/>
            <person name="Deng P."/>
            <person name="Jia W."/>
            <person name="Huang R."/>
            <person name="Zhang M."/>
            <person name="Sun Y."/>
            <person name="Hu J."/>
            <person name="Fu X."/>
            <person name="Schnable P.S."/>
            <person name="Li F."/>
            <person name="Zhang H."/>
            <person name="Feng B."/>
            <person name="Zhu X."/>
            <person name="Liu R."/>
            <person name="Schnable J.C."/>
            <person name="Zhu J.-K."/>
            <person name="Zhang H."/>
        </authorList>
    </citation>
    <scope>NUCLEOTIDE SEQUENCE [LARGE SCALE GENOMIC DNA]</scope>
</reference>
<dbReference type="InterPro" id="IPR022059">
    <property type="entry name" value="DUF3615"/>
</dbReference>
<dbReference type="Proteomes" id="UP000275267">
    <property type="component" value="Unassembled WGS sequence"/>
</dbReference>
<gene>
    <name evidence="2" type="ORF">C2845_PM03G19250</name>
</gene>
<name>A0A3L6T9T0_PANMI</name>
<comment type="caution">
    <text evidence="2">The sequence shown here is derived from an EMBL/GenBank/DDBJ whole genome shotgun (WGS) entry which is preliminary data.</text>
</comment>
<dbReference type="OrthoDB" id="661637at2759"/>
<dbReference type="AlphaFoldDB" id="A0A3L6T9T0"/>
<accession>A0A3L6T9T0</accession>
<evidence type="ECO:0000259" key="1">
    <source>
        <dbReference type="Pfam" id="PF12274"/>
    </source>
</evidence>